<evidence type="ECO:0000313" key="2">
    <source>
        <dbReference type="EMBL" id="OUJ13044.1"/>
    </source>
</evidence>
<protein>
    <submittedName>
        <fullName evidence="2">Oxidoreductase</fullName>
    </submittedName>
</protein>
<dbReference type="RefSeq" id="WP_086638822.1">
    <property type="nucleotide sequence ID" value="NZ_JOPJ01000007.1"/>
</dbReference>
<dbReference type="InterPro" id="IPR036812">
    <property type="entry name" value="NAD(P)_OxRdtase_dom_sf"/>
</dbReference>
<proteinExistence type="predicted"/>
<dbReference type="STRING" id="1236501.GCA_000613865_01839"/>
<dbReference type="PANTHER" id="PTHR43638:SF3">
    <property type="entry name" value="ALDEHYDE REDUCTASE"/>
    <property type="match status" value="1"/>
</dbReference>
<name>A0A252BVR9_9PROT</name>
<dbReference type="EMBL" id="JOPJ01000007">
    <property type="protein sequence ID" value="OUJ13044.1"/>
    <property type="molecule type" value="Genomic_DNA"/>
</dbReference>
<dbReference type="CDD" id="cd19138">
    <property type="entry name" value="AKR_YeaE"/>
    <property type="match status" value="1"/>
</dbReference>
<keyword evidence="3" id="KW-1185">Reference proteome</keyword>
<dbReference type="SUPFAM" id="SSF51430">
    <property type="entry name" value="NAD(P)-linked oxidoreductase"/>
    <property type="match status" value="1"/>
</dbReference>
<dbReference type="Pfam" id="PF00248">
    <property type="entry name" value="Aldo_ket_red"/>
    <property type="match status" value="1"/>
</dbReference>
<evidence type="ECO:0000313" key="3">
    <source>
        <dbReference type="Proteomes" id="UP000194931"/>
    </source>
</evidence>
<evidence type="ECO:0000259" key="1">
    <source>
        <dbReference type="Pfam" id="PF00248"/>
    </source>
</evidence>
<organism evidence="2 3">
    <name type="scientific">Acetobacter okinawensis</name>
    <dbReference type="NCBI Taxonomy" id="1076594"/>
    <lineage>
        <taxon>Bacteria</taxon>
        <taxon>Pseudomonadati</taxon>
        <taxon>Pseudomonadota</taxon>
        <taxon>Alphaproteobacteria</taxon>
        <taxon>Acetobacterales</taxon>
        <taxon>Acetobacteraceae</taxon>
        <taxon>Acetobacter</taxon>
    </lineage>
</organism>
<reference evidence="3" key="1">
    <citation type="submission" date="2014-06" db="EMBL/GenBank/DDBJ databases">
        <authorList>
            <person name="Winans N.J."/>
            <person name="Newell P.D."/>
            <person name="Douglas A.E."/>
        </authorList>
    </citation>
    <scope>NUCLEOTIDE SEQUENCE [LARGE SCALE GENOMIC DNA]</scope>
</reference>
<accession>A0A252BVR9</accession>
<gene>
    <name evidence="2" type="ORF">HK26_11885</name>
</gene>
<dbReference type="Proteomes" id="UP000194931">
    <property type="component" value="Unassembled WGS sequence"/>
</dbReference>
<dbReference type="eggNOG" id="COG0656">
    <property type="taxonomic scope" value="Bacteria"/>
</dbReference>
<dbReference type="OrthoDB" id="9772407at2"/>
<dbReference type="PRINTS" id="PR00069">
    <property type="entry name" value="ALDKETRDTASE"/>
</dbReference>
<comment type="caution">
    <text evidence="2">The sequence shown here is derived from an EMBL/GenBank/DDBJ whole genome shotgun (WGS) entry which is preliminary data.</text>
</comment>
<dbReference type="PANTHER" id="PTHR43638">
    <property type="entry name" value="OXIDOREDUCTASE, ALDO/KETO REDUCTASE FAMILY PROTEIN"/>
    <property type="match status" value="1"/>
</dbReference>
<dbReference type="InterPro" id="IPR023210">
    <property type="entry name" value="NADP_OxRdtase_dom"/>
</dbReference>
<dbReference type="InterPro" id="IPR020471">
    <property type="entry name" value="AKR"/>
</dbReference>
<dbReference type="Gene3D" id="3.20.20.100">
    <property type="entry name" value="NADP-dependent oxidoreductase domain"/>
    <property type="match status" value="1"/>
</dbReference>
<feature type="domain" description="NADP-dependent oxidoreductase" evidence="1">
    <location>
        <begin position="16"/>
        <end position="270"/>
    </location>
</feature>
<sequence>MTRTISLPDGTCLPALGVGTWNMGDSTVRREEEIASLRYAVEQGVQVVDTAEMYGNGRSEHLVGEAIAPLRKQVFLVSKVLPSNASAKGVAQSCRQSLRQLGTDRLDLYLLHWRGNVPLSETVEAFRTLQQEGLIRYWGVSNFDTDDMHDLERCTHSGECVANQILYSLEHRGVEYDLLPADRQRRVVSMAYSPIGQGGALLHNPVLGRVAARHTTSLGVATPAQVALAWVLRQPNMLAIPKAGTVAHMRLNLAAQELVLSAQDLAELDGAFAPPRRKEPLAMI</sequence>
<dbReference type="GO" id="GO:0016491">
    <property type="term" value="F:oxidoreductase activity"/>
    <property type="evidence" value="ECO:0007669"/>
    <property type="project" value="InterPro"/>
</dbReference>
<dbReference type="AlphaFoldDB" id="A0A252BVR9"/>